<comment type="caution">
    <text evidence="4">The sequence shown here is derived from an EMBL/GenBank/DDBJ whole genome shotgun (WGS) entry which is preliminary data.</text>
</comment>
<dbReference type="Pfam" id="PF02348">
    <property type="entry name" value="CTP_transf_3"/>
    <property type="match status" value="1"/>
</dbReference>
<evidence type="ECO:0000256" key="1">
    <source>
        <dbReference type="ARBA" id="ARBA00022679"/>
    </source>
</evidence>
<organism evidence="4 5">
    <name type="scientific">candidate division LCP-89 bacterium B3_LCP</name>
    <dbReference type="NCBI Taxonomy" id="2012998"/>
    <lineage>
        <taxon>Bacteria</taxon>
        <taxon>Pseudomonadati</taxon>
        <taxon>Bacteria division LCP-89</taxon>
    </lineage>
</organism>
<sequence length="268" mass="29612">MSDISGSRIPFGGEAVGIIPARCASTRFPDKPLALIKDIPMICWTWRHASQAKSLQKVIVAAEDQAIVEVVEEYGGNAVQVAGDFKCGSERVAALAAESNAPAIVNVQADEPFINPEVIDKALLLLHTEPELDVTTAYSTIDDPTDYYNPNCVKVVLDHRNRCLYFSRSPIPAIQGRQGTKDLPRYIKFHRHIGLYCYRKSALERFASLPQSDLERCEGLEQLRLLEAGGIYGAVEMDGIGPGVDTEEDLIQAEEYITERGLIFERST</sequence>
<evidence type="ECO:0000256" key="3">
    <source>
        <dbReference type="ARBA" id="ARBA00022985"/>
    </source>
</evidence>
<evidence type="ECO:0000313" key="4">
    <source>
        <dbReference type="EMBL" id="TKJ40478.1"/>
    </source>
</evidence>
<dbReference type="CDD" id="cd02517">
    <property type="entry name" value="CMP-KDO-Synthetase"/>
    <property type="match status" value="1"/>
</dbReference>
<keyword evidence="2 4" id="KW-0548">Nucleotidyltransferase</keyword>
<evidence type="ECO:0000313" key="5">
    <source>
        <dbReference type="Proteomes" id="UP000319619"/>
    </source>
</evidence>
<accession>A0A532UZX4</accession>
<dbReference type="Gene3D" id="3.90.550.10">
    <property type="entry name" value="Spore Coat Polysaccharide Biosynthesis Protein SpsA, Chain A"/>
    <property type="match status" value="1"/>
</dbReference>
<dbReference type="NCBIfam" id="TIGR00466">
    <property type="entry name" value="kdsB"/>
    <property type="match status" value="1"/>
</dbReference>
<keyword evidence="3" id="KW-0448">Lipopolysaccharide biosynthesis</keyword>
<dbReference type="GO" id="GO:0008690">
    <property type="term" value="F:3-deoxy-manno-octulosonate cytidylyltransferase activity"/>
    <property type="evidence" value="ECO:0007669"/>
    <property type="project" value="InterPro"/>
</dbReference>
<dbReference type="InterPro" id="IPR004528">
    <property type="entry name" value="KdsB"/>
</dbReference>
<reference evidence="4 5" key="1">
    <citation type="submission" date="2017-06" db="EMBL/GenBank/DDBJ databases">
        <title>Novel microbial phyla capable of carbon fixation and sulfur reduction in deep-sea sediments.</title>
        <authorList>
            <person name="Huang J."/>
            <person name="Baker B."/>
            <person name="Wang Y."/>
        </authorList>
    </citation>
    <scope>NUCLEOTIDE SEQUENCE [LARGE SCALE GENOMIC DNA]</scope>
    <source>
        <strain evidence="4">B3_LCP</strain>
    </source>
</reference>
<dbReference type="GO" id="GO:0009103">
    <property type="term" value="P:lipopolysaccharide biosynthetic process"/>
    <property type="evidence" value="ECO:0007669"/>
    <property type="project" value="UniProtKB-KW"/>
</dbReference>
<proteinExistence type="predicted"/>
<dbReference type="SUPFAM" id="SSF53448">
    <property type="entry name" value="Nucleotide-diphospho-sugar transferases"/>
    <property type="match status" value="1"/>
</dbReference>
<evidence type="ECO:0000256" key="2">
    <source>
        <dbReference type="ARBA" id="ARBA00022695"/>
    </source>
</evidence>
<dbReference type="EMBL" id="NJBN01000005">
    <property type="protein sequence ID" value="TKJ40478.1"/>
    <property type="molecule type" value="Genomic_DNA"/>
</dbReference>
<gene>
    <name evidence="4" type="primary">kdsB</name>
    <name evidence="4" type="ORF">CEE37_09195</name>
</gene>
<dbReference type="NCBIfam" id="NF003952">
    <property type="entry name" value="PRK05450.1-5"/>
    <property type="match status" value="1"/>
</dbReference>
<dbReference type="Proteomes" id="UP000319619">
    <property type="component" value="Unassembled WGS sequence"/>
</dbReference>
<protein>
    <submittedName>
        <fullName evidence="4">3-deoxy-manno-octulosonate cytidylyltransferase</fullName>
    </submittedName>
</protein>
<dbReference type="InterPro" id="IPR029044">
    <property type="entry name" value="Nucleotide-diphossugar_trans"/>
</dbReference>
<name>A0A532UZX4_UNCL8</name>
<dbReference type="GO" id="GO:0005829">
    <property type="term" value="C:cytosol"/>
    <property type="evidence" value="ECO:0007669"/>
    <property type="project" value="TreeGrafter"/>
</dbReference>
<dbReference type="PANTHER" id="PTHR42866">
    <property type="entry name" value="3-DEOXY-MANNO-OCTULOSONATE CYTIDYLYLTRANSFERASE"/>
    <property type="match status" value="1"/>
</dbReference>
<dbReference type="InterPro" id="IPR003329">
    <property type="entry name" value="Cytidylyl_trans"/>
</dbReference>
<dbReference type="PANTHER" id="PTHR42866:SF2">
    <property type="entry name" value="3-DEOXY-MANNO-OCTULOSONATE CYTIDYLYLTRANSFERASE, MITOCHONDRIAL"/>
    <property type="match status" value="1"/>
</dbReference>
<keyword evidence="1 4" id="KW-0808">Transferase</keyword>
<dbReference type="AlphaFoldDB" id="A0A532UZX4"/>